<keyword evidence="1" id="KW-0472">Membrane</keyword>
<evidence type="ECO:0000313" key="3">
    <source>
        <dbReference type="Proteomes" id="UP000273145"/>
    </source>
</evidence>
<dbReference type="RefSeq" id="WP_125081270.1">
    <property type="nucleotide sequence ID" value="NZ_CP034248.1"/>
</dbReference>
<dbReference type="AlphaFoldDB" id="A0A3Q8S3L0"/>
<feature type="transmembrane region" description="Helical" evidence="1">
    <location>
        <begin position="12"/>
        <end position="31"/>
    </location>
</feature>
<dbReference type="EMBL" id="CP034248">
    <property type="protein sequence ID" value="AZK45141.1"/>
    <property type="molecule type" value="Genomic_DNA"/>
</dbReference>
<dbReference type="OrthoDB" id="2614272at2"/>
<proteinExistence type="predicted"/>
<evidence type="ECO:0000256" key="1">
    <source>
        <dbReference type="SAM" id="Phobius"/>
    </source>
</evidence>
<name>A0A3Q8S3L0_9BACL</name>
<evidence type="ECO:0000313" key="2">
    <source>
        <dbReference type="EMBL" id="AZK45141.1"/>
    </source>
</evidence>
<sequence>MWKQKKVKILSFSFIILLCITMLSFYMYIWISDPLKTDGWSNYNKEHKRIYLSLINNGFIKMEIEKVTVNSGKQPEQLNLVMSYTGQIVSAGIEENPQARIIGIDEGFIHPKLSENELRDLINNNTQQLPLHYGVLIINKENIESIRIKYKYFGISKTLNVNLEQGN</sequence>
<dbReference type="KEGG" id="plen:EIM92_02140"/>
<keyword evidence="1" id="KW-0812">Transmembrane</keyword>
<gene>
    <name evidence="2" type="ORF">EIM92_02140</name>
</gene>
<accession>A0A3Q8S3L0</accession>
<organism evidence="2 3">
    <name type="scientific">Paenibacillus lentus</name>
    <dbReference type="NCBI Taxonomy" id="1338368"/>
    <lineage>
        <taxon>Bacteria</taxon>
        <taxon>Bacillati</taxon>
        <taxon>Bacillota</taxon>
        <taxon>Bacilli</taxon>
        <taxon>Bacillales</taxon>
        <taxon>Paenibacillaceae</taxon>
        <taxon>Paenibacillus</taxon>
    </lineage>
</organism>
<keyword evidence="1" id="KW-1133">Transmembrane helix</keyword>
<dbReference type="Proteomes" id="UP000273145">
    <property type="component" value="Chromosome"/>
</dbReference>
<reference evidence="2 3" key="1">
    <citation type="submission" date="2018-11" db="EMBL/GenBank/DDBJ databases">
        <title>Genome sequencing of Paenibacillus lentus DSM25539(T).</title>
        <authorList>
            <person name="Kook J.-K."/>
            <person name="Park S.-N."/>
            <person name="Lim Y.K."/>
        </authorList>
    </citation>
    <scope>NUCLEOTIDE SEQUENCE [LARGE SCALE GENOMIC DNA]</scope>
    <source>
        <strain evidence="2 3">DSM 25539</strain>
    </source>
</reference>
<protein>
    <submittedName>
        <fullName evidence="2">Uncharacterized protein</fullName>
    </submittedName>
</protein>
<keyword evidence="3" id="KW-1185">Reference proteome</keyword>